<gene>
    <name evidence="1" type="ORF">HY912_04465</name>
</gene>
<dbReference type="Proteomes" id="UP000807825">
    <property type="component" value="Unassembled WGS sequence"/>
</dbReference>
<dbReference type="EMBL" id="JACRDE010000131">
    <property type="protein sequence ID" value="MBI5248727.1"/>
    <property type="molecule type" value="Genomic_DNA"/>
</dbReference>
<dbReference type="AlphaFoldDB" id="A0A9D6Z2M3"/>
<organism evidence="1 2">
    <name type="scientific">Desulfomonile tiedjei</name>
    <dbReference type="NCBI Taxonomy" id="2358"/>
    <lineage>
        <taxon>Bacteria</taxon>
        <taxon>Pseudomonadati</taxon>
        <taxon>Thermodesulfobacteriota</taxon>
        <taxon>Desulfomonilia</taxon>
        <taxon>Desulfomonilales</taxon>
        <taxon>Desulfomonilaceae</taxon>
        <taxon>Desulfomonile</taxon>
    </lineage>
</organism>
<dbReference type="SUPFAM" id="SSF55729">
    <property type="entry name" value="Acyl-CoA N-acyltransferases (Nat)"/>
    <property type="match status" value="1"/>
</dbReference>
<evidence type="ECO:0000313" key="2">
    <source>
        <dbReference type="Proteomes" id="UP000807825"/>
    </source>
</evidence>
<protein>
    <recommendedName>
        <fullName evidence="3">BioF2-like acetyltransferase domain-containing protein</fullName>
    </recommendedName>
</protein>
<name>A0A9D6Z2M3_9BACT</name>
<proteinExistence type="predicted"/>
<evidence type="ECO:0000313" key="1">
    <source>
        <dbReference type="EMBL" id="MBI5248727.1"/>
    </source>
</evidence>
<sequence>MNSEVFAEWFRRQGLKVIKTASSWWVELGMRTYQAFPYQWIIQPDESELDDLLIKNRALALRYSTHSSAGEGMHSYHAVFQGDSYGLDRLGKWARKNVRRGLSKCSVERISLAELARTGWSLQEDTLNRQSRNPSFSSENWQKMCCAAGDLPGFTAWGAFTKEHGKLAASVITFQMDDWVYMLYQQCCSDMLALHANNALAFEVTTRVLEGTSTKSILYGLHSLDAPPSVDEFKFRMGYYPKPVKQRVKFNRLIAPGVNSYSYWGLKKLASLVETNATLSKAEGMCRFFLQGKAPTEKKGASILKQHDGASASARYTTALPREE</sequence>
<comment type="caution">
    <text evidence="1">The sequence shown here is derived from an EMBL/GenBank/DDBJ whole genome shotgun (WGS) entry which is preliminary data.</text>
</comment>
<accession>A0A9D6Z2M3</accession>
<dbReference type="InterPro" id="IPR016181">
    <property type="entry name" value="Acyl_CoA_acyltransferase"/>
</dbReference>
<reference evidence="1" key="1">
    <citation type="submission" date="2020-07" db="EMBL/GenBank/DDBJ databases">
        <title>Huge and variable diversity of episymbiotic CPR bacteria and DPANN archaea in groundwater ecosystems.</title>
        <authorList>
            <person name="He C.Y."/>
            <person name="Keren R."/>
            <person name="Whittaker M."/>
            <person name="Farag I.F."/>
            <person name="Doudna J."/>
            <person name="Cate J.H.D."/>
            <person name="Banfield J.F."/>
        </authorList>
    </citation>
    <scope>NUCLEOTIDE SEQUENCE</scope>
    <source>
        <strain evidence="1">NC_groundwater_1664_Pr3_B-0.1um_52_9</strain>
    </source>
</reference>
<evidence type="ECO:0008006" key="3">
    <source>
        <dbReference type="Google" id="ProtNLM"/>
    </source>
</evidence>